<name>A0ABY5RYL4_9HYPH</name>
<dbReference type="Proteomes" id="UP001017257">
    <property type="component" value="Chromosome"/>
</dbReference>
<evidence type="ECO:0000313" key="2">
    <source>
        <dbReference type="Proteomes" id="UP001017257"/>
    </source>
</evidence>
<sequence>MIVLSARRVGVMGSDGKPAWRRFDAWHDGEAISRAVRQTDGARFHDKQPGKSVWNQRVRGFQYRCEKHPGEFGSLVERQSDDGTIQYICPVCTPGRAKGLPEARVCSATSLSSPELVRELLVQTGIASHLTEHFAPTAHVCDRCQHYAIEARLRNGRSETRCPICDG</sequence>
<accession>A0ABY5RYL4</accession>
<protein>
    <recommendedName>
        <fullName evidence="3">Zinc ribbon domain-containing protein</fullName>
    </recommendedName>
</protein>
<dbReference type="RefSeq" id="WP_210272105.1">
    <property type="nucleotide sequence ID" value="NZ_CP102845.1"/>
</dbReference>
<proteinExistence type="predicted"/>
<evidence type="ECO:0000313" key="1">
    <source>
        <dbReference type="EMBL" id="UVF21366.1"/>
    </source>
</evidence>
<organism evidence="1 2">
    <name type="scientific">Microvirga terrae</name>
    <dbReference type="NCBI Taxonomy" id="2740529"/>
    <lineage>
        <taxon>Bacteria</taxon>
        <taxon>Pseudomonadati</taxon>
        <taxon>Pseudomonadota</taxon>
        <taxon>Alphaproteobacteria</taxon>
        <taxon>Hyphomicrobiales</taxon>
        <taxon>Methylobacteriaceae</taxon>
        <taxon>Microvirga</taxon>
    </lineage>
</organism>
<evidence type="ECO:0008006" key="3">
    <source>
        <dbReference type="Google" id="ProtNLM"/>
    </source>
</evidence>
<keyword evidence="2" id="KW-1185">Reference proteome</keyword>
<dbReference type="EMBL" id="CP102845">
    <property type="protein sequence ID" value="UVF21366.1"/>
    <property type="molecule type" value="Genomic_DNA"/>
</dbReference>
<gene>
    <name evidence="1" type="ORF">HPT29_009670</name>
</gene>
<reference evidence="1" key="1">
    <citation type="submission" date="2022-08" db="EMBL/GenBank/DDBJ databases">
        <title>Microvirga terrae sp. nov., isolated from soil.</title>
        <authorList>
            <person name="Kim K.H."/>
            <person name="Seo Y.L."/>
            <person name="Kim J.M."/>
            <person name="Lee J.K."/>
            <person name="Han D.M."/>
            <person name="Jeon C.O."/>
        </authorList>
    </citation>
    <scope>NUCLEOTIDE SEQUENCE</scope>
    <source>
        <strain evidence="1">R24</strain>
    </source>
</reference>